<dbReference type="InterPro" id="IPR019734">
    <property type="entry name" value="TPR_rpt"/>
</dbReference>
<dbReference type="InterPro" id="IPR027417">
    <property type="entry name" value="P-loop_NTPase"/>
</dbReference>
<dbReference type="InterPro" id="IPR011990">
    <property type="entry name" value="TPR-like_helical_dom_sf"/>
</dbReference>
<dbReference type="KEGG" id="sufl:FIL70_18900"/>
<dbReference type="PROSITE" id="PS50005">
    <property type="entry name" value="TPR"/>
    <property type="match status" value="2"/>
</dbReference>
<feature type="repeat" description="TPR" evidence="2">
    <location>
        <begin position="38"/>
        <end position="71"/>
    </location>
</feature>
<dbReference type="Gene3D" id="1.25.40.10">
    <property type="entry name" value="Tetratricopeptide repeat domain"/>
    <property type="match status" value="2"/>
</dbReference>
<dbReference type="RefSeq" id="WP_140043076.1">
    <property type="nucleotide sequence ID" value="NZ_CP041017.1"/>
</dbReference>
<dbReference type="SUPFAM" id="SSF52540">
    <property type="entry name" value="P-loop containing nucleoside triphosphate hydrolases"/>
    <property type="match status" value="1"/>
</dbReference>
<dbReference type="SMART" id="SM00028">
    <property type="entry name" value="TPR"/>
    <property type="match status" value="3"/>
</dbReference>
<dbReference type="PANTHER" id="PTHR12788">
    <property type="entry name" value="PROTEIN-TYROSINE SULFOTRANSFERASE 2"/>
    <property type="match status" value="1"/>
</dbReference>
<evidence type="ECO:0000313" key="4">
    <source>
        <dbReference type="Proteomes" id="UP000311469"/>
    </source>
</evidence>
<feature type="repeat" description="TPR" evidence="2">
    <location>
        <begin position="140"/>
        <end position="173"/>
    </location>
</feature>
<dbReference type="PANTHER" id="PTHR12788:SF10">
    <property type="entry name" value="PROTEIN-TYROSINE SULFOTRANSFERASE"/>
    <property type="match status" value="1"/>
</dbReference>
<organism evidence="3 4">
    <name type="scientific">Sphingobium fuliginis ATCC 27551</name>
    <dbReference type="NCBI Taxonomy" id="1208342"/>
    <lineage>
        <taxon>Bacteria</taxon>
        <taxon>Pseudomonadati</taxon>
        <taxon>Pseudomonadota</taxon>
        <taxon>Alphaproteobacteria</taxon>
        <taxon>Sphingomonadales</taxon>
        <taxon>Sphingomonadaceae</taxon>
        <taxon>Sphingobium</taxon>
    </lineage>
</organism>
<gene>
    <name evidence="3" type="ORF">FIL70_18900</name>
</gene>
<dbReference type="Pfam" id="PF13469">
    <property type="entry name" value="Sulfotransfer_3"/>
    <property type="match status" value="1"/>
</dbReference>
<accession>A0A5B8CIZ1</accession>
<sequence>MTVSSTTLAAAGNALAAHRLEQADRLVRAALAVHPNDPEAWRLLGCIARAEGKTEEAEQGFRRAIQLAPRHALAHADLCSLLCDLDRAGEAIALLDRAAAVQNQPAWTHSLKAATWMGERRPHDALPALEALVRQAPHAPVPWISLAEALQALGDLDRAVGTYRKALSIDPYCAPAWLGLAGLRVVRLEPADVTAIEAALDRAPSDLAKVQLGYALGKALGDQGAYEASFRHFERANALRGRLTPHDPEGLDRFVRAMAQMAHSRFATPAPSREGGTGGPIFIVGMPRSGSTLVEQILACHPRIEALGELFELQGVAKRIKSAPEALPAAIGSLSTGEYSRLGEDYLRSVQRYRRTNRPFFTDKMPANWQWVPLIRRILPNARIIDIRRDPAPCCLSAFMTYFNRGTPFPASLPDLMRYYDACISLMDAMRHAHPAHVHPLRYENLVAQPEQEVRRLLDFLKLDFDPACLNPHENARPIFTPSAQQVRRPMGGEGFERWRHYAPWFPTPHADAGPFP</sequence>
<keyword evidence="2" id="KW-0802">TPR repeat</keyword>
<dbReference type="Pfam" id="PF13429">
    <property type="entry name" value="TPR_15"/>
    <property type="match status" value="1"/>
</dbReference>
<keyword evidence="1" id="KW-0808">Transferase</keyword>
<protein>
    <submittedName>
        <fullName evidence="3">Tetratricopeptide repeat protein</fullName>
    </submittedName>
</protein>
<dbReference type="Proteomes" id="UP000311469">
    <property type="component" value="Chromosome cSF2"/>
</dbReference>
<proteinExistence type="predicted"/>
<evidence type="ECO:0000256" key="2">
    <source>
        <dbReference type="PROSITE-ProRule" id="PRU00339"/>
    </source>
</evidence>
<dbReference type="Gene3D" id="3.40.50.300">
    <property type="entry name" value="P-loop containing nucleotide triphosphate hydrolases"/>
    <property type="match status" value="1"/>
</dbReference>
<evidence type="ECO:0000256" key="1">
    <source>
        <dbReference type="ARBA" id="ARBA00022679"/>
    </source>
</evidence>
<name>A0A5B8CIZ1_SPHSA</name>
<dbReference type="SUPFAM" id="SSF48452">
    <property type="entry name" value="TPR-like"/>
    <property type="match status" value="1"/>
</dbReference>
<reference evidence="3 4" key="1">
    <citation type="submission" date="2019-06" db="EMBL/GenBank/DDBJ databases">
        <title>Genome organization and adaptive potential of archetypical organophosphate degarding Sphingobium fuliginis ATCC 27551.</title>
        <authorList>
            <person name="Sarwar A."/>
            <person name="Parthasarathy S."/>
            <person name="Singh C."/>
            <person name="Siddavattam D."/>
        </authorList>
    </citation>
    <scope>NUCLEOTIDE SEQUENCE [LARGE SCALE GENOMIC DNA]</scope>
    <source>
        <strain evidence="3 4">ATCC 27551</strain>
    </source>
</reference>
<dbReference type="AlphaFoldDB" id="A0A5B8CIZ1"/>
<dbReference type="EMBL" id="CP041017">
    <property type="protein sequence ID" value="QDC39313.1"/>
    <property type="molecule type" value="Genomic_DNA"/>
</dbReference>
<dbReference type="InterPro" id="IPR026634">
    <property type="entry name" value="TPST-like"/>
</dbReference>
<dbReference type="GO" id="GO:0008476">
    <property type="term" value="F:protein-tyrosine sulfotransferase activity"/>
    <property type="evidence" value="ECO:0007669"/>
    <property type="project" value="InterPro"/>
</dbReference>
<evidence type="ECO:0000313" key="3">
    <source>
        <dbReference type="EMBL" id="QDC39313.1"/>
    </source>
</evidence>